<dbReference type="PANTHER" id="PTHR23159">
    <property type="entry name" value="CENTROSOMAL PROTEIN 2"/>
    <property type="match status" value="1"/>
</dbReference>
<keyword evidence="1" id="KW-0175">Coiled coil</keyword>
<feature type="coiled-coil region" evidence="1">
    <location>
        <begin position="337"/>
        <end position="375"/>
    </location>
</feature>
<name>A0A4P6XEH2_9ASCO</name>
<dbReference type="Proteomes" id="UP000292447">
    <property type="component" value="Chromosome I"/>
</dbReference>
<feature type="coiled-coil region" evidence="1">
    <location>
        <begin position="412"/>
        <end position="496"/>
    </location>
</feature>
<proteinExistence type="predicted"/>
<feature type="compositionally biased region" description="Polar residues" evidence="2">
    <location>
        <begin position="184"/>
        <end position="196"/>
    </location>
</feature>
<feature type="region of interest" description="Disordered" evidence="2">
    <location>
        <begin position="758"/>
        <end position="807"/>
    </location>
</feature>
<evidence type="ECO:0000256" key="2">
    <source>
        <dbReference type="SAM" id="MobiDB-lite"/>
    </source>
</evidence>
<dbReference type="PANTHER" id="PTHR23159:SF31">
    <property type="entry name" value="CENTROSOME-ASSOCIATED PROTEIN CEP250 ISOFORM X1"/>
    <property type="match status" value="1"/>
</dbReference>
<accession>A0A4P6XEH2</accession>
<gene>
    <name evidence="3" type="ORF">METSCH_A04550</name>
</gene>
<sequence length="807" mass="90439">MMNHPSVYLKMRTASESPQFRISADRAISLQDQTHEFTAIYRDQIPRDALHQLSKNSALLLLVGPASSGKTTSLFEILSYFANLGAHVLFNASEIYKNSTFDDLLDDSVSRKYLSSIPLDTQLKKRSIDLRLVARLMKQLASKAMLETAQPGPSCLLVNLYIDSKVLTVADVNDAEILNTHTSKNASTFSGSSESRSALPRPGSDRSQNSLASIFRRRLSAANVSFLVHLDQGGSQDVIQTSLTNVSQVVSNFSMGKPKAPRSVLPLAASTRMPNYARPTVSSSTPTKPLSTFRVSKPVRSRAPIQKLLQKESVSRQRVVLRSQSASVSPSYNPRELQNLQKIVDQLLSQLSQEKSRYLASIRSLQTEVRQVKQESLASLREDLTNARMGLERVSRDLDARVEQSQSLDGQLSELKSEKSQLDVKLSEVTQMLDEQSRELARSRELSAEEKRSLASAFESELKAMREETSLLEEKITQLTRAKDALDQKIVELDIQKSILLKECEDAKSRLTVVVEERDGLLKQLEDARQTMSISSSSSEGLQAEVAESKARLQELQELIESERALLAEKAATALKRQSEENEHHSKLITELENQIKEQSEGHITREQTLMQELQIEKARNGSEVAELQDRVKQYESKCESLEKTRADHDKELKTLQDLLALKDASLEELRQFQERCTELETVISDLSELAKQRDVEHEKHVIRLNEELGKARSFAGSPKKTLDLPELDFNNGNNTFSSIDIFDDQTEYMNFFRRPVAGRSPVPSPTRVLTESNLRSNKDVKMTGKPSPLRSQKSAEQAGAGIDENV</sequence>
<feature type="coiled-coil region" evidence="1">
    <location>
        <begin position="539"/>
        <end position="690"/>
    </location>
</feature>
<evidence type="ECO:0000256" key="1">
    <source>
        <dbReference type="SAM" id="Coils"/>
    </source>
</evidence>
<feature type="region of interest" description="Disordered" evidence="2">
    <location>
        <begin position="184"/>
        <end position="208"/>
    </location>
</feature>
<organism evidence="3 4">
    <name type="scientific">Metschnikowia aff. pulcherrima</name>
    <dbReference type="NCBI Taxonomy" id="2163413"/>
    <lineage>
        <taxon>Eukaryota</taxon>
        <taxon>Fungi</taxon>
        <taxon>Dikarya</taxon>
        <taxon>Ascomycota</taxon>
        <taxon>Saccharomycotina</taxon>
        <taxon>Pichiomycetes</taxon>
        <taxon>Metschnikowiaceae</taxon>
        <taxon>Metschnikowia</taxon>
    </lineage>
</organism>
<dbReference type="AlphaFoldDB" id="A0A4P6XEH2"/>
<keyword evidence="4" id="KW-1185">Reference proteome</keyword>
<protein>
    <submittedName>
        <fullName evidence="3">Uncharacterized protein</fullName>
    </submittedName>
</protein>
<evidence type="ECO:0000313" key="4">
    <source>
        <dbReference type="Proteomes" id="UP000292447"/>
    </source>
</evidence>
<evidence type="ECO:0000313" key="3">
    <source>
        <dbReference type="EMBL" id="QBM85827.1"/>
    </source>
</evidence>
<reference evidence="4" key="1">
    <citation type="submission" date="2019-03" db="EMBL/GenBank/DDBJ databases">
        <title>Snf2 controls pulcherriminic acid biosynthesis and connects pigmentation and antifungal activity of the yeast Metschnikowia pulcherrima.</title>
        <authorList>
            <person name="Gore-Lloyd D."/>
            <person name="Sumann I."/>
            <person name="Brachmann A.O."/>
            <person name="Schneeberger K."/>
            <person name="Ortiz-Merino R.A."/>
            <person name="Moreno-Beltran M."/>
            <person name="Schlaefli M."/>
            <person name="Kirner P."/>
            <person name="Santos Kron A."/>
            <person name="Wolfe K.H."/>
            <person name="Piel J."/>
            <person name="Ahrens C.H."/>
            <person name="Henk D."/>
            <person name="Freimoser F.M."/>
        </authorList>
    </citation>
    <scope>NUCLEOTIDE SEQUENCE [LARGE SCALE GENOMIC DNA]</scope>
    <source>
        <strain evidence="4">APC 1.2</strain>
    </source>
</reference>
<dbReference type="STRING" id="2163413.A0A4P6XEH2"/>
<dbReference type="EMBL" id="CP034456">
    <property type="protein sequence ID" value="QBM85827.1"/>
    <property type="molecule type" value="Genomic_DNA"/>
</dbReference>